<keyword evidence="4" id="KW-0546">Nucleotide metabolism</keyword>
<dbReference type="Proteomes" id="UP000006556">
    <property type="component" value="Chromosome"/>
</dbReference>
<evidence type="ECO:0000256" key="2">
    <source>
        <dbReference type="ARBA" id="ARBA00012379"/>
    </source>
</evidence>
<evidence type="ECO:0000256" key="1">
    <source>
        <dbReference type="ARBA" id="ARBA00006581"/>
    </source>
</evidence>
<dbReference type="NCBIfam" id="TIGR00576">
    <property type="entry name" value="dut"/>
    <property type="match status" value="1"/>
</dbReference>
<evidence type="ECO:0000259" key="6">
    <source>
        <dbReference type="Pfam" id="PF00692"/>
    </source>
</evidence>
<dbReference type="PANTHER" id="PTHR11241:SF0">
    <property type="entry name" value="DEOXYURIDINE 5'-TRIPHOSPHATE NUCLEOTIDOHYDROLASE"/>
    <property type="match status" value="1"/>
</dbReference>
<evidence type="ECO:0000256" key="3">
    <source>
        <dbReference type="ARBA" id="ARBA00022801"/>
    </source>
</evidence>
<dbReference type="GO" id="GO:0000287">
    <property type="term" value="F:magnesium ion binding"/>
    <property type="evidence" value="ECO:0007669"/>
    <property type="project" value="InterPro"/>
</dbReference>
<sequence>MRKVRLELGFSDGESTALTAAIPGRQTVTKVKIEGVDALKVLVKKLHPEAMIPGRGTPLSSGLDLHALDVVKAENVKKPYDTETAAFTVRAGERVLVRTGLALQMEAGIEAQVRPRSGLALKHGITVLNTPGTVDADYTGDVGIVLWNTSREPFEIRKGDRVAQLVFAPVLHNVKLVEAAELAETERGAGAYGHTGTKGGCK</sequence>
<dbReference type="EC" id="3.6.1.23" evidence="2"/>
<proteinExistence type="inferred from homology"/>
<organism evidence="7 8">
    <name type="scientific">Pelotomaculum thermopropionicum (strain DSM 13744 / JCM 10971 / SI)</name>
    <dbReference type="NCBI Taxonomy" id="370438"/>
    <lineage>
        <taxon>Bacteria</taxon>
        <taxon>Bacillati</taxon>
        <taxon>Bacillota</taxon>
        <taxon>Clostridia</taxon>
        <taxon>Eubacteriales</taxon>
        <taxon>Desulfotomaculaceae</taxon>
        <taxon>Pelotomaculum</taxon>
    </lineage>
</organism>
<comment type="catalytic activity">
    <reaction evidence="5">
        <text>dUTP + H2O = dUMP + diphosphate + H(+)</text>
        <dbReference type="Rhea" id="RHEA:10248"/>
        <dbReference type="ChEBI" id="CHEBI:15377"/>
        <dbReference type="ChEBI" id="CHEBI:15378"/>
        <dbReference type="ChEBI" id="CHEBI:33019"/>
        <dbReference type="ChEBI" id="CHEBI:61555"/>
        <dbReference type="ChEBI" id="CHEBI:246422"/>
        <dbReference type="EC" id="3.6.1.23"/>
    </reaction>
</comment>
<accession>A5D0A9</accession>
<evidence type="ECO:0000313" key="8">
    <source>
        <dbReference type="Proteomes" id="UP000006556"/>
    </source>
</evidence>
<dbReference type="GO" id="GO:0004170">
    <property type="term" value="F:dUTP diphosphatase activity"/>
    <property type="evidence" value="ECO:0007669"/>
    <property type="project" value="UniProtKB-EC"/>
</dbReference>
<dbReference type="InterPro" id="IPR036157">
    <property type="entry name" value="dUTPase-like_sf"/>
</dbReference>
<dbReference type="SUPFAM" id="SSF51283">
    <property type="entry name" value="dUTPase-like"/>
    <property type="match status" value="1"/>
</dbReference>
<dbReference type="CDD" id="cd07557">
    <property type="entry name" value="trimeric_dUTPase"/>
    <property type="match status" value="1"/>
</dbReference>
<dbReference type="EMBL" id="AP009389">
    <property type="protein sequence ID" value="BAF60334.1"/>
    <property type="molecule type" value="Genomic_DNA"/>
</dbReference>
<dbReference type="AlphaFoldDB" id="A5D0A9"/>
<dbReference type="Gene3D" id="2.70.40.10">
    <property type="match status" value="1"/>
</dbReference>
<dbReference type="eggNOG" id="COG0756">
    <property type="taxonomic scope" value="Bacteria"/>
</dbReference>
<reference evidence="8" key="1">
    <citation type="journal article" date="2008" name="Genome Res.">
        <title>The genome of Pelotomaculum thermopropionicum reveals niche-associated evolution in anaerobic microbiota.</title>
        <authorList>
            <person name="Kosaka T."/>
            <person name="Kato S."/>
            <person name="Shimoyama T."/>
            <person name="Ishii S."/>
            <person name="Abe T."/>
            <person name="Watanabe K."/>
        </authorList>
    </citation>
    <scope>NUCLEOTIDE SEQUENCE [LARGE SCALE GENOMIC DNA]</scope>
    <source>
        <strain evidence="8">DSM 13744 / JCM 10971 / SI</strain>
    </source>
</reference>
<dbReference type="GO" id="GO:0046081">
    <property type="term" value="P:dUTP catabolic process"/>
    <property type="evidence" value="ECO:0007669"/>
    <property type="project" value="InterPro"/>
</dbReference>
<keyword evidence="3" id="KW-0378">Hydrolase</keyword>
<dbReference type="Pfam" id="PF00692">
    <property type="entry name" value="dUTPase"/>
    <property type="match status" value="1"/>
</dbReference>
<dbReference type="InterPro" id="IPR008181">
    <property type="entry name" value="dUTPase"/>
</dbReference>
<dbReference type="KEGG" id="pth:PTH_2153"/>
<protein>
    <recommendedName>
        <fullName evidence="2">dUTP diphosphatase</fullName>
        <ecNumber evidence="2">3.6.1.23</ecNumber>
    </recommendedName>
</protein>
<feature type="domain" description="dUTPase-like" evidence="6">
    <location>
        <begin position="86"/>
        <end position="196"/>
    </location>
</feature>
<name>A5D0A9_PELTS</name>
<dbReference type="HOGENOM" id="CLU_068508_1_0_9"/>
<dbReference type="PANTHER" id="PTHR11241">
    <property type="entry name" value="DEOXYURIDINE 5'-TRIPHOSPHATE NUCLEOTIDOHYDROLASE"/>
    <property type="match status" value="1"/>
</dbReference>
<comment type="similarity">
    <text evidence="1">Belongs to the dUTPase family.</text>
</comment>
<gene>
    <name evidence="7" type="primary">Dut</name>
    <name evidence="7" type="ordered locus">PTH_2153</name>
</gene>
<dbReference type="STRING" id="370438.PTH_2153"/>
<keyword evidence="8" id="KW-1185">Reference proteome</keyword>
<evidence type="ECO:0000256" key="5">
    <source>
        <dbReference type="ARBA" id="ARBA00047686"/>
    </source>
</evidence>
<dbReference type="GO" id="GO:0006226">
    <property type="term" value="P:dUMP biosynthetic process"/>
    <property type="evidence" value="ECO:0007669"/>
    <property type="project" value="InterPro"/>
</dbReference>
<dbReference type="NCBIfam" id="NF001862">
    <property type="entry name" value="PRK00601.1"/>
    <property type="match status" value="1"/>
</dbReference>
<dbReference type="InterPro" id="IPR029054">
    <property type="entry name" value="dUTPase-like"/>
</dbReference>
<evidence type="ECO:0000256" key="4">
    <source>
        <dbReference type="ARBA" id="ARBA00023080"/>
    </source>
</evidence>
<evidence type="ECO:0000313" key="7">
    <source>
        <dbReference type="EMBL" id="BAF60334.1"/>
    </source>
</evidence>
<dbReference type="InterPro" id="IPR033704">
    <property type="entry name" value="dUTPase_trimeric"/>
</dbReference>